<evidence type="ECO:0000256" key="1">
    <source>
        <dbReference type="SAM" id="MobiDB-lite"/>
    </source>
</evidence>
<dbReference type="GeneID" id="17088622"/>
<dbReference type="KEGG" id="gsl:Gasu_28530"/>
<reference evidence="3" key="1">
    <citation type="journal article" date="2013" name="Science">
        <title>Gene transfer from bacteria and archaea facilitated evolution of an extremophilic eukaryote.</title>
        <authorList>
            <person name="Schonknecht G."/>
            <person name="Chen W.H."/>
            <person name="Ternes C.M."/>
            <person name="Barbier G.G."/>
            <person name="Shrestha R.P."/>
            <person name="Stanke M."/>
            <person name="Brautigam A."/>
            <person name="Baker B.J."/>
            <person name="Banfield J.F."/>
            <person name="Garavito R.M."/>
            <person name="Carr K."/>
            <person name="Wilkerson C."/>
            <person name="Rensing S.A."/>
            <person name="Gagneul D."/>
            <person name="Dickenson N.E."/>
            <person name="Oesterhelt C."/>
            <person name="Lercher M.J."/>
            <person name="Weber A.P."/>
        </authorList>
    </citation>
    <scope>NUCLEOTIDE SEQUENCE [LARGE SCALE GENOMIC DNA]</scope>
    <source>
        <strain evidence="3">074W</strain>
    </source>
</reference>
<dbReference type="AlphaFoldDB" id="M2W2F5"/>
<proteinExistence type="predicted"/>
<dbReference type="EMBL" id="KB454505">
    <property type="protein sequence ID" value="EME29856.1"/>
    <property type="molecule type" value="Genomic_DNA"/>
</dbReference>
<dbReference type="Gramene" id="EME29856">
    <property type="protein sequence ID" value="EME29856"/>
    <property type="gene ID" value="Gasu_28530"/>
</dbReference>
<feature type="region of interest" description="Disordered" evidence="1">
    <location>
        <begin position="22"/>
        <end position="43"/>
    </location>
</feature>
<dbReference type="Proteomes" id="UP000030680">
    <property type="component" value="Unassembled WGS sequence"/>
</dbReference>
<evidence type="ECO:0000313" key="2">
    <source>
        <dbReference type="EMBL" id="EME29856.1"/>
    </source>
</evidence>
<sequence length="121" mass="13781">MMLSSNSFSLNLSNEDYIWPLEEDQEETTDSSGPMMLSPPLPEGACFNFEDRNTVYVHSRRPEDTPKSFELYSIPEDLALDSPFPSCEQTTFFTTKPDKSFLLDIKNSSPLNIGRMQNSRS</sequence>
<dbReference type="RefSeq" id="XP_005706376.1">
    <property type="nucleotide sequence ID" value="XM_005706319.1"/>
</dbReference>
<evidence type="ECO:0000313" key="3">
    <source>
        <dbReference type="Proteomes" id="UP000030680"/>
    </source>
</evidence>
<accession>M2W2F5</accession>
<name>M2W2F5_GALSU</name>
<dbReference type="OrthoDB" id="10400273at2759"/>
<protein>
    <submittedName>
        <fullName evidence="2">Uncharacterized protein</fullName>
    </submittedName>
</protein>
<keyword evidence="3" id="KW-1185">Reference proteome</keyword>
<organism evidence="2 3">
    <name type="scientific">Galdieria sulphuraria</name>
    <name type="common">Red alga</name>
    <dbReference type="NCBI Taxonomy" id="130081"/>
    <lineage>
        <taxon>Eukaryota</taxon>
        <taxon>Rhodophyta</taxon>
        <taxon>Bangiophyceae</taxon>
        <taxon>Galdieriales</taxon>
        <taxon>Galdieriaceae</taxon>
        <taxon>Galdieria</taxon>
    </lineage>
</organism>
<gene>
    <name evidence="2" type="ORF">Gasu_28530</name>
</gene>